<keyword evidence="2" id="KW-1185">Reference proteome</keyword>
<proteinExistence type="predicted"/>
<organism evidence="1 2">
    <name type="scientific">Aeromonas phage AhSzw-1</name>
    <dbReference type="NCBI Taxonomy" id="2138299"/>
    <lineage>
        <taxon>Viruses</taxon>
        <taxon>Duplodnaviria</taxon>
        <taxon>Heunggongvirae</taxon>
        <taxon>Uroviricota</taxon>
        <taxon>Caudoviricetes</taxon>
        <taxon>Demerecviridae</taxon>
        <taxon>Shenzhenvirus</taxon>
        <taxon>Shenzhenvirus AhSzw1</taxon>
    </lineage>
</organism>
<accession>A0A2R4AM49</accession>
<dbReference type="Proteomes" id="UP000244342">
    <property type="component" value="Segment"/>
</dbReference>
<evidence type="ECO:0000313" key="2">
    <source>
        <dbReference type="Proteomes" id="UP000244342"/>
    </source>
</evidence>
<name>A0A2R4AM49_9CAUD</name>
<dbReference type="EMBL" id="MG676225">
    <property type="protein sequence ID" value="AVR76130.1"/>
    <property type="molecule type" value="Genomic_DNA"/>
</dbReference>
<protein>
    <submittedName>
        <fullName evidence="1">Uncharacterized protein</fullName>
    </submittedName>
</protein>
<sequence length="46" mass="5176">MRKETYEIAEAPGGAELCCDKCAHPMRSDEDLHTCLNCGNLLEMEF</sequence>
<reference evidence="2" key="1">
    <citation type="submission" date="2017-12" db="EMBL/GenBank/DDBJ databases">
        <title>Genomic characterization of T5-related Aeromonas hydrophila phages AhSzq-1 and AhSzw-1 and proposal to be two new species.</title>
        <authorList>
            <person name="Yuan S."/>
            <person name="Chen L."/>
            <person name="Ma Y."/>
        </authorList>
    </citation>
    <scope>NUCLEOTIDE SEQUENCE [LARGE SCALE GENOMIC DNA]</scope>
</reference>
<evidence type="ECO:0000313" key="1">
    <source>
        <dbReference type="EMBL" id="AVR76130.1"/>
    </source>
</evidence>
<gene>
    <name evidence="1" type="ORF">AhSzw1_94</name>
</gene>